<dbReference type="EMBL" id="CP042430">
    <property type="protein sequence ID" value="QEC47547.1"/>
    <property type="molecule type" value="Genomic_DNA"/>
</dbReference>
<keyword evidence="8" id="KW-0032">Aminotransferase</keyword>
<dbReference type="KEGG" id="bsol:FSW04_08125"/>
<proteinExistence type="inferred from homology"/>
<dbReference type="GO" id="GO:0008483">
    <property type="term" value="F:transaminase activity"/>
    <property type="evidence" value="ECO:0007669"/>
    <property type="project" value="UniProtKB-KW"/>
</dbReference>
<evidence type="ECO:0000256" key="7">
    <source>
        <dbReference type="RuleBase" id="RU000382"/>
    </source>
</evidence>
<dbReference type="PANTHER" id="PTHR11999:SF70">
    <property type="entry name" value="MIP05841P"/>
    <property type="match status" value="1"/>
</dbReference>
<dbReference type="InterPro" id="IPR015422">
    <property type="entry name" value="PyrdxlP-dep_Trfase_small"/>
</dbReference>
<keyword evidence="8" id="KW-0808">Transferase</keyword>
<keyword evidence="9" id="KW-1185">Reference proteome</keyword>
<dbReference type="Proteomes" id="UP000321805">
    <property type="component" value="Chromosome"/>
</dbReference>
<name>A0A5B8U3B2_9ACTN</name>
<dbReference type="InterPro" id="IPR002129">
    <property type="entry name" value="PyrdxlP-dep_de-COase"/>
</dbReference>
<dbReference type="GO" id="GO:0030170">
    <property type="term" value="F:pyridoxal phosphate binding"/>
    <property type="evidence" value="ECO:0007669"/>
    <property type="project" value="InterPro"/>
</dbReference>
<evidence type="ECO:0000256" key="6">
    <source>
        <dbReference type="PIRSR" id="PIRSR602129-50"/>
    </source>
</evidence>
<gene>
    <name evidence="8" type="ORF">FSW04_08125</name>
</gene>
<reference evidence="8 9" key="1">
    <citation type="journal article" date="2018" name="J. Microbiol.">
        <title>Baekduia soli gen. nov., sp. nov., a novel bacterium isolated from the soil of Baekdu Mountain and proposal of a novel family name, Baekduiaceae fam. nov.</title>
        <authorList>
            <person name="An D.S."/>
            <person name="Siddiqi M.Z."/>
            <person name="Kim K.H."/>
            <person name="Yu H.S."/>
            <person name="Im W.T."/>
        </authorList>
    </citation>
    <scope>NUCLEOTIDE SEQUENCE [LARGE SCALE GENOMIC DNA]</scope>
    <source>
        <strain evidence="8 9">BR7-21</strain>
    </source>
</reference>
<dbReference type="GO" id="GO:0004058">
    <property type="term" value="F:aromatic-L-amino-acid decarboxylase activity"/>
    <property type="evidence" value="ECO:0007669"/>
    <property type="project" value="UniProtKB-ARBA"/>
</dbReference>
<comment type="cofactor">
    <cofactor evidence="1 6 7">
        <name>pyridoxal 5'-phosphate</name>
        <dbReference type="ChEBI" id="CHEBI:597326"/>
    </cofactor>
</comment>
<keyword evidence="5 7" id="KW-0456">Lyase</keyword>
<comment type="similarity">
    <text evidence="2 7">Belongs to the group II decarboxylase family.</text>
</comment>
<keyword evidence="3" id="KW-0210">Decarboxylase</keyword>
<organism evidence="8 9">
    <name type="scientific">Baekduia soli</name>
    <dbReference type="NCBI Taxonomy" id="496014"/>
    <lineage>
        <taxon>Bacteria</taxon>
        <taxon>Bacillati</taxon>
        <taxon>Actinomycetota</taxon>
        <taxon>Thermoleophilia</taxon>
        <taxon>Solirubrobacterales</taxon>
        <taxon>Baekduiaceae</taxon>
        <taxon>Baekduia</taxon>
    </lineage>
</organism>
<feature type="modified residue" description="N6-(pyridoxal phosphate)lysine" evidence="6">
    <location>
        <position position="289"/>
    </location>
</feature>
<dbReference type="OrthoDB" id="3335676at2"/>
<dbReference type="InterPro" id="IPR015421">
    <property type="entry name" value="PyrdxlP-dep_Trfase_major"/>
</dbReference>
<evidence type="ECO:0000256" key="3">
    <source>
        <dbReference type="ARBA" id="ARBA00022793"/>
    </source>
</evidence>
<evidence type="ECO:0000256" key="5">
    <source>
        <dbReference type="ARBA" id="ARBA00023239"/>
    </source>
</evidence>
<dbReference type="GO" id="GO:0019752">
    <property type="term" value="P:carboxylic acid metabolic process"/>
    <property type="evidence" value="ECO:0007669"/>
    <property type="project" value="InterPro"/>
</dbReference>
<dbReference type="InterPro" id="IPR010977">
    <property type="entry name" value="Aromatic_deC"/>
</dbReference>
<evidence type="ECO:0000313" key="9">
    <source>
        <dbReference type="Proteomes" id="UP000321805"/>
    </source>
</evidence>
<accession>A0A5B8U3B2</accession>
<evidence type="ECO:0000256" key="4">
    <source>
        <dbReference type="ARBA" id="ARBA00022898"/>
    </source>
</evidence>
<sequence length="448" mass="46113">MPHELLDRARALAGAWLDALPDRHVGPAADDAALRAALDRPLTDAGEDPATVLEDLARDVEPGLVASGGPRYHGFVIGGALPVAMAADWLVSAYDQPAVLHASSPGMAVLEDIAGTWALDVLRLPAGSGVGFVTGAQMANATCLATARNAVLAREGWDARADGLSGAPAVEVLVGDEVHVTVGRALGLIGMGERRVTRVAVDAGGAMDPAALARALDAGSGPSIVCAQAGNVNTGACDPLAAIADACAARGAWLHVDGAFGLWAASAPELAHLVAGHDRADSWAVDCHKWLNVPYDSALAIVRDAAAQARAMGMTAAYLAGSDEREPNAFVPESSRRARAVPVYAALRTLGRDGVAALVDRCCAQARLMARLLAEGGVEVLNDVVLNQVLAGFGDARGVVARVQADGTCWLGGTTWRGRDAMRISFSNWSTTDDDVRASAAAILRAAR</sequence>
<dbReference type="InterPro" id="IPR015424">
    <property type="entry name" value="PyrdxlP-dep_Trfase"/>
</dbReference>
<keyword evidence="4 6" id="KW-0663">Pyridoxal phosphate</keyword>
<dbReference type="Gene3D" id="3.90.1150.10">
    <property type="entry name" value="Aspartate Aminotransferase, domain 1"/>
    <property type="match status" value="1"/>
</dbReference>
<dbReference type="Gene3D" id="3.40.640.10">
    <property type="entry name" value="Type I PLP-dependent aspartate aminotransferase-like (Major domain)"/>
    <property type="match status" value="1"/>
</dbReference>
<protein>
    <submittedName>
        <fullName evidence="8">Aspartate aminotransferase family protein</fullName>
    </submittedName>
</protein>
<evidence type="ECO:0000256" key="2">
    <source>
        <dbReference type="ARBA" id="ARBA00009533"/>
    </source>
</evidence>
<evidence type="ECO:0000313" key="8">
    <source>
        <dbReference type="EMBL" id="QEC47547.1"/>
    </source>
</evidence>
<dbReference type="RefSeq" id="WP_146918126.1">
    <property type="nucleotide sequence ID" value="NZ_CP042430.1"/>
</dbReference>
<dbReference type="Pfam" id="PF00282">
    <property type="entry name" value="Pyridoxal_deC"/>
    <property type="match status" value="1"/>
</dbReference>
<dbReference type="PANTHER" id="PTHR11999">
    <property type="entry name" value="GROUP II PYRIDOXAL-5-PHOSPHATE DECARBOXYLASE"/>
    <property type="match status" value="1"/>
</dbReference>
<dbReference type="SUPFAM" id="SSF53383">
    <property type="entry name" value="PLP-dependent transferases"/>
    <property type="match status" value="1"/>
</dbReference>
<evidence type="ECO:0000256" key="1">
    <source>
        <dbReference type="ARBA" id="ARBA00001933"/>
    </source>
</evidence>
<dbReference type="AlphaFoldDB" id="A0A5B8U3B2"/>